<proteinExistence type="predicted"/>
<evidence type="ECO:0000313" key="2">
    <source>
        <dbReference type="EMBL" id="CAB3753802.1"/>
    </source>
</evidence>
<protein>
    <submittedName>
        <fullName evidence="2">Uncharacterized protein</fullName>
    </submittedName>
</protein>
<name>A0A6J5DKT7_9BURK</name>
<organism evidence="2 3">
    <name type="scientific">Paraburkholderia humisilvae</name>
    <dbReference type="NCBI Taxonomy" id="627669"/>
    <lineage>
        <taxon>Bacteria</taxon>
        <taxon>Pseudomonadati</taxon>
        <taxon>Pseudomonadota</taxon>
        <taxon>Betaproteobacteria</taxon>
        <taxon>Burkholderiales</taxon>
        <taxon>Burkholderiaceae</taxon>
        <taxon>Paraburkholderia</taxon>
    </lineage>
</organism>
<evidence type="ECO:0000313" key="3">
    <source>
        <dbReference type="Proteomes" id="UP000494363"/>
    </source>
</evidence>
<dbReference type="Proteomes" id="UP000494363">
    <property type="component" value="Unassembled WGS sequence"/>
</dbReference>
<feature type="compositionally biased region" description="Basic and acidic residues" evidence="1">
    <location>
        <begin position="33"/>
        <end position="44"/>
    </location>
</feature>
<accession>A0A6J5DKT7</accession>
<reference evidence="2 3" key="1">
    <citation type="submission" date="2020-04" db="EMBL/GenBank/DDBJ databases">
        <authorList>
            <person name="De Canck E."/>
        </authorList>
    </citation>
    <scope>NUCLEOTIDE SEQUENCE [LARGE SCALE GENOMIC DNA]</scope>
    <source>
        <strain evidence="2 3">LMG 29542</strain>
    </source>
</reference>
<dbReference type="AlphaFoldDB" id="A0A6J5DKT7"/>
<dbReference type="EMBL" id="CADIKH010000008">
    <property type="protein sequence ID" value="CAB3753802.1"/>
    <property type="molecule type" value="Genomic_DNA"/>
</dbReference>
<feature type="region of interest" description="Disordered" evidence="1">
    <location>
        <begin position="1"/>
        <end position="68"/>
    </location>
</feature>
<evidence type="ECO:0000256" key="1">
    <source>
        <dbReference type="SAM" id="MobiDB-lite"/>
    </source>
</evidence>
<gene>
    <name evidence="2" type="ORF">LMG29542_02177</name>
</gene>
<sequence length="114" mass="12504">MSDMSETYDTCDASHPACVVPPTGGRRGGRRLQRGEDPRADGRGNPKLRNGTAKDPRKRRTGLGAPVTARCARRFRQGEPLNERIAILTCRHAGQMPEACRGATRGPRGGRWRP</sequence>
<keyword evidence="3" id="KW-1185">Reference proteome</keyword>